<dbReference type="RefSeq" id="WP_072505247.1">
    <property type="nucleotide sequence ID" value="NZ_CP016364.1"/>
</dbReference>
<keyword evidence="7 19" id="KW-1003">Cell membrane</keyword>
<evidence type="ECO:0000256" key="3">
    <source>
        <dbReference type="ARBA" id="ARBA00004663"/>
    </source>
</evidence>
<evidence type="ECO:0000256" key="12">
    <source>
        <dbReference type="ARBA" id="ARBA00022989"/>
    </source>
</evidence>
<feature type="transmembrane region" description="Helical" evidence="19">
    <location>
        <begin position="35"/>
        <end position="60"/>
    </location>
</feature>
<organism evidence="20 21">
    <name type="scientific">Phaeobacter porticola</name>
    <dbReference type="NCBI Taxonomy" id="1844006"/>
    <lineage>
        <taxon>Bacteria</taxon>
        <taxon>Pseudomonadati</taxon>
        <taxon>Pseudomonadota</taxon>
        <taxon>Alphaproteobacteria</taxon>
        <taxon>Rhodobacterales</taxon>
        <taxon>Roseobacteraceae</taxon>
        <taxon>Phaeobacter</taxon>
    </lineage>
</organism>
<dbReference type="GO" id="GO:0008818">
    <property type="term" value="F:cobalamin 5'-phosphate synthase activity"/>
    <property type="evidence" value="ECO:0007669"/>
    <property type="project" value="UniProtKB-UniRule"/>
</dbReference>
<evidence type="ECO:0000256" key="17">
    <source>
        <dbReference type="ARBA" id="ARBA00048623"/>
    </source>
</evidence>
<protein>
    <recommendedName>
        <fullName evidence="6 19">Adenosylcobinamide-GDP ribazoletransferase</fullName>
        <ecNumber evidence="5 19">2.7.8.26</ecNumber>
    </recommendedName>
    <alternativeName>
        <fullName evidence="16 19">Cobalamin synthase</fullName>
    </alternativeName>
    <alternativeName>
        <fullName evidence="15 19">Cobalamin-5'-phosphate synthase</fullName>
    </alternativeName>
</protein>
<gene>
    <name evidence="19" type="primary">cobS</name>
    <name evidence="20" type="ORF">PhaeoP97_02435</name>
</gene>
<dbReference type="GO" id="GO:0005886">
    <property type="term" value="C:plasma membrane"/>
    <property type="evidence" value="ECO:0007669"/>
    <property type="project" value="UniProtKB-SubCell"/>
</dbReference>
<name>A0A1L3I6U5_9RHOB</name>
<evidence type="ECO:0000256" key="14">
    <source>
        <dbReference type="ARBA" id="ARBA00025228"/>
    </source>
</evidence>
<evidence type="ECO:0000256" key="16">
    <source>
        <dbReference type="ARBA" id="ARBA00032853"/>
    </source>
</evidence>
<proteinExistence type="inferred from homology"/>
<keyword evidence="11 19" id="KW-0460">Magnesium</keyword>
<dbReference type="Pfam" id="PF02654">
    <property type="entry name" value="CobS"/>
    <property type="match status" value="1"/>
</dbReference>
<evidence type="ECO:0000256" key="8">
    <source>
        <dbReference type="ARBA" id="ARBA00022573"/>
    </source>
</evidence>
<dbReference type="PANTHER" id="PTHR34148:SF1">
    <property type="entry name" value="ADENOSYLCOBINAMIDE-GDP RIBAZOLETRANSFERASE"/>
    <property type="match status" value="1"/>
</dbReference>
<dbReference type="InterPro" id="IPR003805">
    <property type="entry name" value="CobS"/>
</dbReference>
<dbReference type="EC" id="2.7.8.26" evidence="5 19"/>
<keyword evidence="21" id="KW-1185">Reference proteome</keyword>
<feature type="transmembrane region" description="Helical" evidence="19">
    <location>
        <begin position="184"/>
        <end position="210"/>
    </location>
</feature>
<keyword evidence="8 19" id="KW-0169">Cobalamin biosynthesis</keyword>
<reference evidence="21" key="1">
    <citation type="submission" date="2016-07" db="EMBL/GenBank/DDBJ databases">
        <title>Phaeobacter portensis sp. nov., a tropodithietic acid producing bacterium isolated from a German harbor.</title>
        <authorList>
            <person name="Freese H.M."/>
            <person name="Bunk B."/>
            <person name="Breider S."/>
            <person name="Brinkhoff T."/>
        </authorList>
    </citation>
    <scope>NUCLEOTIDE SEQUENCE [LARGE SCALE GENOMIC DNA]</scope>
    <source>
        <strain evidence="21">P97</strain>
    </source>
</reference>
<feature type="transmembrane region" description="Helical" evidence="19">
    <location>
        <begin position="143"/>
        <end position="163"/>
    </location>
</feature>
<dbReference type="AlphaFoldDB" id="A0A1L3I6U5"/>
<dbReference type="PANTHER" id="PTHR34148">
    <property type="entry name" value="ADENOSYLCOBINAMIDE-GDP RIBAZOLETRANSFERASE"/>
    <property type="match status" value="1"/>
</dbReference>
<evidence type="ECO:0000256" key="1">
    <source>
        <dbReference type="ARBA" id="ARBA00001946"/>
    </source>
</evidence>
<keyword evidence="10 19" id="KW-0812">Transmembrane</keyword>
<evidence type="ECO:0000256" key="19">
    <source>
        <dbReference type="HAMAP-Rule" id="MF_00719"/>
    </source>
</evidence>
<keyword evidence="12 19" id="KW-1133">Transmembrane helix</keyword>
<evidence type="ECO:0000256" key="2">
    <source>
        <dbReference type="ARBA" id="ARBA00004651"/>
    </source>
</evidence>
<sequence>MRKNDISGVDFLLVLILLTRLPLPRLDTRQFARHAHAVWAFPIAGLAVAVPACLIAQVSLWTGLESLTTAGLAIGVQILLTGAMHEDGLADTADGFWGGFDRARRLDIMKDSHIGTYGVLALIVTVGLRWVTYASIITTAGPWALVPLAMLSRAMMPVIMTVLPNARGSGLSQSVGRPTPRNCALGLGLAAAGAVLILGWVSFGVILAMAGATVSLAVAARVKIGGQTGDVLGATQQLSELAGLLMVAALIA</sequence>
<feature type="transmembrane region" description="Helical" evidence="19">
    <location>
        <begin position="114"/>
        <end position="137"/>
    </location>
</feature>
<keyword evidence="9 19" id="KW-0808">Transferase</keyword>
<dbReference type="OrthoDB" id="9794626at2"/>
<evidence type="ECO:0000313" key="20">
    <source>
        <dbReference type="EMBL" id="APG47820.1"/>
    </source>
</evidence>
<dbReference type="STRING" id="1844006.PhaeoP97_02435"/>
<evidence type="ECO:0000256" key="4">
    <source>
        <dbReference type="ARBA" id="ARBA00010561"/>
    </source>
</evidence>
<evidence type="ECO:0000256" key="11">
    <source>
        <dbReference type="ARBA" id="ARBA00022842"/>
    </source>
</evidence>
<evidence type="ECO:0000313" key="21">
    <source>
        <dbReference type="Proteomes" id="UP000183859"/>
    </source>
</evidence>
<comment type="cofactor">
    <cofactor evidence="1 19">
        <name>Mg(2+)</name>
        <dbReference type="ChEBI" id="CHEBI:18420"/>
    </cofactor>
</comment>
<comment type="similarity">
    <text evidence="4 19">Belongs to the CobS family.</text>
</comment>
<evidence type="ECO:0000256" key="6">
    <source>
        <dbReference type="ARBA" id="ARBA00015850"/>
    </source>
</evidence>
<dbReference type="HAMAP" id="MF_00719">
    <property type="entry name" value="CobS"/>
    <property type="match status" value="1"/>
</dbReference>
<dbReference type="Proteomes" id="UP000183859">
    <property type="component" value="Chromosome"/>
</dbReference>
<accession>A0A1L3I6U5</accession>
<comment type="function">
    <text evidence="14 19">Joins adenosylcobinamide-GDP and alpha-ribazole to generate adenosylcobalamin (Ado-cobalamin). Also synthesizes adenosylcobalamin 5'-phosphate from adenosylcobinamide-GDP and alpha-ribazole 5'-phosphate.</text>
</comment>
<evidence type="ECO:0000256" key="13">
    <source>
        <dbReference type="ARBA" id="ARBA00023136"/>
    </source>
</evidence>
<evidence type="ECO:0000256" key="9">
    <source>
        <dbReference type="ARBA" id="ARBA00022679"/>
    </source>
</evidence>
<keyword evidence="13 19" id="KW-0472">Membrane</keyword>
<dbReference type="EMBL" id="CP016364">
    <property type="protein sequence ID" value="APG47820.1"/>
    <property type="molecule type" value="Genomic_DNA"/>
</dbReference>
<dbReference type="GO" id="GO:0009236">
    <property type="term" value="P:cobalamin biosynthetic process"/>
    <property type="evidence" value="ECO:0007669"/>
    <property type="project" value="UniProtKB-UniRule"/>
</dbReference>
<comment type="subcellular location">
    <subcellularLocation>
        <location evidence="2 19">Cell membrane</location>
        <topology evidence="2 19">Multi-pass membrane protein</topology>
    </subcellularLocation>
</comment>
<comment type="catalytic activity">
    <reaction evidence="18 19">
        <text>alpha-ribazole 5'-phosphate + adenosylcob(III)inamide-GDP = adenosylcob(III)alamin 5'-phosphate + GMP + H(+)</text>
        <dbReference type="Rhea" id="RHEA:23560"/>
        <dbReference type="ChEBI" id="CHEBI:15378"/>
        <dbReference type="ChEBI" id="CHEBI:57918"/>
        <dbReference type="ChEBI" id="CHEBI:58115"/>
        <dbReference type="ChEBI" id="CHEBI:60487"/>
        <dbReference type="ChEBI" id="CHEBI:60493"/>
        <dbReference type="EC" id="2.7.8.26"/>
    </reaction>
</comment>
<evidence type="ECO:0000256" key="7">
    <source>
        <dbReference type="ARBA" id="ARBA00022475"/>
    </source>
</evidence>
<dbReference type="KEGG" id="php:PhaeoP97_02435"/>
<evidence type="ECO:0000256" key="10">
    <source>
        <dbReference type="ARBA" id="ARBA00022692"/>
    </source>
</evidence>
<comment type="pathway">
    <text evidence="3 19">Cofactor biosynthesis; adenosylcobalamin biosynthesis; adenosylcobalamin from cob(II)yrinate a,c-diamide: step 7/7.</text>
</comment>
<dbReference type="UniPathway" id="UPA00148">
    <property type="reaction ID" value="UER00238"/>
</dbReference>
<comment type="catalytic activity">
    <reaction evidence="17 19">
        <text>alpha-ribazole + adenosylcob(III)inamide-GDP = adenosylcob(III)alamin + GMP + H(+)</text>
        <dbReference type="Rhea" id="RHEA:16049"/>
        <dbReference type="ChEBI" id="CHEBI:10329"/>
        <dbReference type="ChEBI" id="CHEBI:15378"/>
        <dbReference type="ChEBI" id="CHEBI:18408"/>
        <dbReference type="ChEBI" id="CHEBI:58115"/>
        <dbReference type="ChEBI" id="CHEBI:60487"/>
        <dbReference type="EC" id="2.7.8.26"/>
    </reaction>
</comment>
<evidence type="ECO:0000256" key="18">
    <source>
        <dbReference type="ARBA" id="ARBA00049504"/>
    </source>
</evidence>
<evidence type="ECO:0000256" key="15">
    <source>
        <dbReference type="ARBA" id="ARBA00032605"/>
    </source>
</evidence>
<evidence type="ECO:0000256" key="5">
    <source>
        <dbReference type="ARBA" id="ARBA00013200"/>
    </source>
</evidence>
<dbReference type="GO" id="GO:0051073">
    <property type="term" value="F:adenosylcobinamide-GDP ribazoletransferase activity"/>
    <property type="evidence" value="ECO:0007669"/>
    <property type="project" value="UniProtKB-UniRule"/>
</dbReference>